<gene>
    <name evidence="11 12" type="primary">thiM</name>
    <name evidence="12" type="ORF">IAC96_01820</name>
</gene>
<dbReference type="GO" id="GO:0005524">
    <property type="term" value="F:ATP binding"/>
    <property type="evidence" value="ECO:0007669"/>
    <property type="project" value="UniProtKB-UniRule"/>
</dbReference>
<dbReference type="InterPro" id="IPR000417">
    <property type="entry name" value="Hyethyz_kinase"/>
</dbReference>
<comment type="similarity">
    <text evidence="11">Belongs to the Thz kinase family.</text>
</comment>
<dbReference type="GO" id="GO:0009228">
    <property type="term" value="P:thiamine biosynthetic process"/>
    <property type="evidence" value="ECO:0007669"/>
    <property type="project" value="UniProtKB-KW"/>
</dbReference>
<reference evidence="12" key="1">
    <citation type="submission" date="2020-10" db="EMBL/GenBank/DDBJ databases">
        <authorList>
            <person name="Gilroy R."/>
        </authorList>
    </citation>
    <scope>NUCLEOTIDE SEQUENCE</scope>
    <source>
        <strain evidence="12">ChiW13-3771</strain>
    </source>
</reference>
<feature type="binding site" evidence="11">
    <location>
        <position position="44"/>
    </location>
    <ligand>
        <name>substrate</name>
    </ligand>
</feature>
<keyword evidence="9 11" id="KW-0460">Magnesium</keyword>
<dbReference type="InterPro" id="IPR029056">
    <property type="entry name" value="Ribokinase-like"/>
</dbReference>
<dbReference type="AlphaFoldDB" id="A0A9D1ECI7"/>
<dbReference type="SUPFAM" id="SSF53613">
    <property type="entry name" value="Ribokinase-like"/>
    <property type="match status" value="1"/>
</dbReference>
<evidence type="ECO:0000256" key="9">
    <source>
        <dbReference type="ARBA" id="ARBA00022842"/>
    </source>
</evidence>
<organism evidence="12 13">
    <name type="scientific">Candidatus Fimimorpha faecalis</name>
    <dbReference type="NCBI Taxonomy" id="2840824"/>
    <lineage>
        <taxon>Bacteria</taxon>
        <taxon>Bacillati</taxon>
        <taxon>Bacillota</taxon>
        <taxon>Clostridia</taxon>
        <taxon>Eubacteriales</taxon>
        <taxon>Candidatus Fimimorpha</taxon>
    </lineage>
</organism>
<evidence type="ECO:0000256" key="3">
    <source>
        <dbReference type="ARBA" id="ARBA00004868"/>
    </source>
</evidence>
<dbReference type="NCBIfam" id="NF006830">
    <property type="entry name" value="PRK09355.1"/>
    <property type="match status" value="1"/>
</dbReference>
<evidence type="ECO:0000313" key="12">
    <source>
        <dbReference type="EMBL" id="HIR87665.1"/>
    </source>
</evidence>
<proteinExistence type="inferred from homology"/>
<reference evidence="12" key="2">
    <citation type="journal article" date="2021" name="PeerJ">
        <title>Extensive microbial diversity within the chicken gut microbiome revealed by metagenomics and culture.</title>
        <authorList>
            <person name="Gilroy R."/>
            <person name="Ravi A."/>
            <person name="Getino M."/>
            <person name="Pursley I."/>
            <person name="Horton D.L."/>
            <person name="Alikhan N.F."/>
            <person name="Baker D."/>
            <person name="Gharbi K."/>
            <person name="Hall N."/>
            <person name="Watson M."/>
            <person name="Adriaenssens E.M."/>
            <person name="Foster-Nyarko E."/>
            <person name="Jarju S."/>
            <person name="Secka A."/>
            <person name="Antonio M."/>
            <person name="Oren A."/>
            <person name="Chaudhuri R.R."/>
            <person name="La Ragione R."/>
            <person name="Hildebrand F."/>
            <person name="Pallen M.J."/>
        </authorList>
    </citation>
    <scope>NUCLEOTIDE SEQUENCE</scope>
    <source>
        <strain evidence="12">ChiW13-3771</strain>
    </source>
</reference>
<dbReference type="EC" id="2.7.1.50" evidence="11"/>
<sequence length="268" mass="28522">MEDKIIELIEKVKKQSPLVHSIMNYVTINDCANVLLAVGASPIMADAPMEVEEITAMADALVLNTGTLKSWSKDSMICAGKVANQKGIPVILDPVGVGASRLRKQTVQDILNQVRITVIRGNRSEIAWVAGVETLSTGVDCFEKSSLEKEIELAKKAASKWNTTVAVTGTVDVITDGNQLIKIYNGTSMLSKVTGTGCMTTALIGAFLAEGTSMTAAVAGVSMMGIAGEIAQERAGSIGMGSFKVELMNVLSQMNGEKIREKLKIEKE</sequence>
<dbReference type="Proteomes" id="UP000824201">
    <property type="component" value="Unassembled WGS sequence"/>
</dbReference>
<dbReference type="GO" id="GO:0004417">
    <property type="term" value="F:hydroxyethylthiazole kinase activity"/>
    <property type="evidence" value="ECO:0007669"/>
    <property type="project" value="UniProtKB-UniRule"/>
</dbReference>
<comment type="function">
    <text evidence="11">Catalyzes the phosphorylation of the hydroxyl group of 4-methyl-5-beta-hydroxyethylthiazole (THZ).</text>
</comment>
<evidence type="ECO:0000256" key="8">
    <source>
        <dbReference type="ARBA" id="ARBA00022840"/>
    </source>
</evidence>
<comment type="cofactor">
    <cofactor evidence="2 11">
        <name>Mg(2+)</name>
        <dbReference type="ChEBI" id="CHEBI:18420"/>
    </cofactor>
</comment>
<feature type="binding site" evidence="11">
    <location>
        <position position="195"/>
    </location>
    <ligand>
        <name>substrate</name>
    </ligand>
</feature>
<keyword evidence="8 11" id="KW-0067">ATP-binding</keyword>
<dbReference type="HAMAP" id="MF_00228">
    <property type="entry name" value="Thz_kinase"/>
    <property type="match status" value="1"/>
</dbReference>
<dbReference type="PRINTS" id="PR01099">
    <property type="entry name" value="HYETHTZKNASE"/>
</dbReference>
<keyword evidence="5 11" id="KW-0479">Metal-binding</keyword>
<accession>A0A9D1ECI7</accession>
<evidence type="ECO:0000256" key="10">
    <source>
        <dbReference type="ARBA" id="ARBA00022977"/>
    </source>
</evidence>
<dbReference type="Gene3D" id="3.40.1190.20">
    <property type="match status" value="1"/>
</dbReference>
<comment type="pathway">
    <text evidence="3 11">Cofactor biosynthesis; thiamine diphosphate biosynthesis; 4-methyl-5-(2-phosphoethyl)-thiazole from 5-(2-hydroxyethyl)-4-methylthiazole: step 1/1.</text>
</comment>
<comment type="catalytic activity">
    <reaction evidence="1 11">
        <text>5-(2-hydroxyethyl)-4-methylthiazole + ATP = 4-methyl-5-(2-phosphooxyethyl)-thiazole + ADP + H(+)</text>
        <dbReference type="Rhea" id="RHEA:24212"/>
        <dbReference type="ChEBI" id="CHEBI:15378"/>
        <dbReference type="ChEBI" id="CHEBI:17957"/>
        <dbReference type="ChEBI" id="CHEBI:30616"/>
        <dbReference type="ChEBI" id="CHEBI:58296"/>
        <dbReference type="ChEBI" id="CHEBI:456216"/>
        <dbReference type="EC" id="2.7.1.50"/>
    </reaction>
</comment>
<feature type="binding site" evidence="11">
    <location>
        <position position="120"/>
    </location>
    <ligand>
        <name>ATP</name>
        <dbReference type="ChEBI" id="CHEBI:30616"/>
    </ligand>
</feature>
<feature type="binding site" evidence="11">
    <location>
        <position position="168"/>
    </location>
    <ligand>
        <name>ATP</name>
        <dbReference type="ChEBI" id="CHEBI:30616"/>
    </ligand>
</feature>
<dbReference type="GO" id="GO:0000287">
    <property type="term" value="F:magnesium ion binding"/>
    <property type="evidence" value="ECO:0007669"/>
    <property type="project" value="UniProtKB-UniRule"/>
</dbReference>
<dbReference type="NCBIfam" id="TIGR00694">
    <property type="entry name" value="thiM"/>
    <property type="match status" value="1"/>
</dbReference>
<evidence type="ECO:0000256" key="11">
    <source>
        <dbReference type="HAMAP-Rule" id="MF_00228"/>
    </source>
</evidence>
<evidence type="ECO:0000256" key="7">
    <source>
        <dbReference type="ARBA" id="ARBA00022777"/>
    </source>
</evidence>
<dbReference type="GO" id="GO:0009229">
    <property type="term" value="P:thiamine diphosphate biosynthetic process"/>
    <property type="evidence" value="ECO:0007669"/>
    <property type="project" value="UniProtKB-UniRule"/>
</dbReference>
<evidence type="ECO:0000256" key="2">
    <source>
        <dbReference type="ARBA" id="ARBA00001946"/>
    </source>
</evidence>
<keyword evidence="4 11" id="KW-0808">Transferase</keyword>
<keyword evidence="7 11" id="KW-0418">Kinase</keyword>
<dbReference type="Pfam" id="PF02110">
    <property type="entry name" value="HK"/>
    <property type="match status" value="1"/>
</dbReference>
<dbReference type="EMBL" id="DVHN01000017">
    <property type="protein sequence ID" value="HIR87665.1"/>
    <property type="molecule type" value="Genomic_DNA"/>
</dbReference>
<evidence type="ECO:0000256" key="1">
    <source>
        <dbReference type="ARBA" id="ARBA00001771"/>
    </source>
</evidence>
<evidence type="ECO:0000256" key="6">
    <source>
        <dbReference type="ARBA" id="ARBA00022741"/>
    </source>
</evidence>
<comment type="caution">
    <text evidence="12">The sequence shown here is derived from an EMBL/GenBank/DDBJ whole genome shotgun (WGS) entry which is preliminary data.</text>
</comment>
<dbReference type="PIRSF" id="PIRSF000513">
    <property type="entry name" value="Thz_kinase"/>
    <property type="match status" value="1"/>
</dbReference>
<evidence type="ECO:0000313" key="13">
    <source>
        <dbReference type="Proteomes" id="UP000824201"/>
    </source>
</evidence>
<protein>
    <recommendedName>
        <fullName evidence="11">Hydroxyethylthiazole kinase</fullName>
        <ecNumber evidence="11">2.7.1.50</ecNumber>
    </recommendedName>
    <alternativeName>
        <fullName evidence="11">4-methyl-5-beta-hydroxyethylthiazole kinase</fullName>
        <shortName evidence="11">TH kinase</shortName>
        <shortName evidence="11">Thz kinase</shortName>
    </alternativeName>
</protein>
<name>A0A9D1ECI7_9FIRM</name>
<evidence type="ECO:0000256" key="4">
    <source>
        <dbReference type="ARBA" id="ARBA00022679"/>
    </source>
</evidence>
<dbReference type="CDD" id="cd01170">
    <property type="entry name" value="THZ_kinase"/>
    <property type="match status" value="1"/>
</dbReference>
<keyword evidence="6 11" id="KW-0547">Nucleotide-binding</keyword>
<keyword evidence="10 11" id="KW-0784">Thiamine biosynthesis</keyword>
<evidence type="ECO:0000256" key="5">
    <source>
        <dbReference type="ARBA" id="ARBA00022723"/>
    </source>
</evidence>